<organism evidence="1 2">
    <name type="scientific">Marasmius oreades</name>
    <name type="common">fairy-ring Marasmius</name>
    <dbReference type="NCBI Taxonomy" id="181124"/>
    <lineage>
        <taxon>Eukaryota</taxon>
        <taxon>Fungi</taxon>
        <taxon>Dikarya</taxon>
        <taxon>Basidiomycota</taxon>
        <taxon>Agaricomycotina</taxon>
        <taxon>Agaricomycetes</taxon>
        <taxon>Agaricomycetidae</taxon>
        <taxon>Agaricales</taxon>
        <taxon>Marasmiineae</taxon>
        <taxon>Marasmiaceae</taxon>
        <taxon>Marasmius</taxon>
    </lineage>
</organism>
<gene>
    <name evidence="1" type="ORF">E1B28_000195</name>
</gene>
<keyword evidence="2" id="KW-1185">Reference proteome</keyword>
<dbReference type="GeneID" id="66069271"/>
<protein>
    <submittedName>
        <fullName evidence="1">Uncharacterized protein</fullName>
    </submittedName>
</protein>
<evidence type="ECO:0000313" key="1">
    <source>
        <dbReference type="EMBL" id="KAG7098228.1"/>
    </source>
</evidence>
<dbReference type="RefSeq" id="XP_043014698.1">
    <property type="nucleotide sequence ID" value="XM_043145998.1"/>
</dbReference>
<proteinExistence type="predicted"/>
<dbReference type="KEGG" id="more:E1B28_000195"/>
<reference evidence="1" key="1">
    <citation type="journal article" date="2021" name="Genome Biol. Evol.">
        <title>The assembled and annotated genome of the fairy-ring fungus Marasmius oreades.</title>
        <authorList>
            <person name="Hiltunen M."/>
            <person name="Ament-Velasquez S.L."/>
            <person name="Johannesson H."/>
        </authorList>
    </citation>
    <scope>NUCLEOTIDE SEQUENCE</scope>
    <source>
        <strain evidence="1">03SP1</strain>
    </source>
</reference>
<comment type="caution">
    <text evidence="1">The sequence shown here is derived from an EMBL/GenBank/DDBJ whole genome shotgun (WGS) entry which is preliminary data.</text>
</comment>
<evidence type="ECO:0000313" key="2">
    <source>
        <dbReference type="Proteomes" id="UP001049176"/>
    </source>
</evidence>
<accession>A0A9P7V0U5</accession>
<dbReference type="Proteomes" id="UP001049176">
    <property type="component" value="Chromosome 1"/>
</dbReference>
<dbReference type="AlphaFoldDB" id="A0A9P7V0U5"/>
<dbReference type="OrthoDB" id="5987198at2759"/>
<sequence>MSVLNGNHSSFVFQTLDARRISDGEIVHKKVKLRDPTSGVQSKLKMGPPFRKEPYAADSRNHCVPIYKVLAIPDVDDTVLLVMPPSSTLDPYSI</sequence>
<name>A0A9P7V0U5_9AGAR</name>
<dbReference type="EMBL" id="CM032181">
    <property type="protein sequence ID" value="KAG7098228.1"/>
    <property type="molecule type" value="Genomic_DNA"/>
</dbReference>